<gene>
    <name evidence="1" type="ordered locus">AciPR4_3198</name>
</gene>
<proteinExistence type="predicted"/>
<evidence type="ECO:0000313" key="1">
    <source>
        <dbReference type="EMBL" id="ADV83954.1"/>
    </source>
</evidence>
<dbReference type="RefSeq" id="WP_013569685.1">
    <property type="nucleotide sequence ID" value="NC_014963.1"/>
</dbReference>
<dbReference type="EMBL" id="CP002467">
    <property type="protein sequence ID" value="ADV83954.1"/>
    <property type="molecule type" value="Genomic_DNA"/>
</dbReference>
<evidence type="ECO:0000313" key="2">
    <source>
        <dbReference type="Proteomes" id="UP000006844"/>
    </source>
</evidence>
<organism evidence="1 2">
    <name type="scientific">Terriglobus saanensis (strain ATCC BAA-1853 / DSM 23119 / SP1PR4)</name>
    <dbReference type="NCBI Taxonomy" id="401053"/>
    <lineage>
        <taxon>Bacteria</taxon>
        <taxon>Pseudomonadati</taxon>
        <taxon>Acidobacteriota</taxon>
        <taxon>Terriglobia</taxon>
        <taxon>Terriglobales</taxon>
        <taxon>Acidobacteriaceae</taxon>
        <taxon>Terriglobus</taxon>
    </lineage>
</organism>
<accession>E8V7I0</accession>
<dbReference type="OrthoDB" id="9830062at2"/>
<dbReference type="KEGG" id="tsa:AciPR4_3198"/>
<dbReference type="NCBIfam" id="NF045639">
    <property type="entry name" value="GCX_COOH"/>
    <property type="match status" value="1"/>
</dbReference>
<dbReference type="AlphaFoldDB" id="E8V7I0"/>
<protein>
    <submittedName>
        <fullName evidence="1">Uncharacterized protein</fullName>
    </submittedName>
</protein>
<dbReference type="STRING" id="401053.AciPR4_3198"/>
<keyword evidence="2" id="KW-1185">Reference proteome</keyword>
<dbReference type="Proteomes" id="UP000006844">
    <property type="component" value="Chromosome"/>
</dbReference>
<dbReference type="InterPro" id="IPR055015">
    <property type="entry name" value="GCX_COOH"/>
</dbReference>
<name>E8V7I0_TERSS</name>
<reference evidence="1 2" key="1">
    <citation type="journal article" date="2012" name="Stand. Genomic Sci.">
        <title>Complete genome sequence of Terriglobus saanensis type strain SP1PR4(T), an Acidobacteria from tundra soil.</title>
        <authorList>
            <person name="Rawat S.R."/>
            <person name="Mannisto M.K."/>
            <person name="Starovoytov V."/>
            <person name="Goodwin L."/>
            <person name="Nolan M."/>
            <person name="Hauser L."/>
            <person name="Land M."/>
            <person name="Davenport K.W."/>
            <person name="Woyke T."/>
            <person name="Haggblom M.M."/>
        </authorList>
    </citation>
    <scope>NUCLEOTIDE SEQUENCE</scope>
    <source>
        <strain evidence="2">ATCC BAA-1853 / DSM 23119 / SP1PR4</strain>
    </source>
</reference>
<sequence>MEHLSSASLVWIRRSRPGLLILALAVSCIRCFGQLPADLDLPSETVTSGSSVFQASNSITSSASFVVQDSATVTLTAGSSIRIEPGFDAIAGTAPFTFFAVIDPNVGQGPPDEGNGPPSIPFSYTAPDHAPSCDNISGQWIDSDNVGNSIGWDLNQSGSSITGTLSFDDYRDFGAGLTYCGTINYSASGVSNGNSYSLSAVNPVPSIDSCGLPLAPSETETVTLSGQACGSGNGAYTIAGGGPTQGLSRAAPTSASARSKRVMSASVRPALTSGVSTWTTYSPRFNVSYSTYIPVDHIAGPTPCYVYPGNGQEPFPYWPLYYKGDANRGTYRTTQAIFVVPDKQVDNNFYVDAGATRNYSRGSPANGPNANLSSVPASPNIYDGPYVGADEDNKQYDCLLWNDRGKANLTTMQTHSVSFPGGHQAVVTLSGLGQDPLEPQLGGIKWNGTITLDTTDPNNPTAQAAISHTCYPAHIVKVNGVTIIDDNKVTNTTGNLFKCLADPTHATWKTTTTGAIPVPSH</sequence>
<dbReference type="HOGENOM" id="CLU_522659_0_0_0"/>